<organism evidence="2 3">
    <name type="scientific">Dreissena polymorpha</name>
    <name type="common">Zebra mussel</name>
    <name type="synonym">Mytilus polymorpha</name>
    <dbReference type="NCBI Taxonomy" id="45954"/>
    <lineage>
        <taxon>Eukaryota</taxon>
        <taxon>Metazoa</taxon>
        <taxon>Spiralia</taxon>
        <taxon>Lophotrochozoa</taxon>
        <taxon>Mollusca</taxon>
        <taxon>Bivalvia</taxon>
        <taxon>Autobranchia</taxon>
        <taxon>Heteroconchia</taxon>
        <taxon>Euheterodonta</taxon>
        <taxon>Imparidentia</taxon>
        <taxon>Neoheterodontei</taxon>
        <taxon>Myida</taxon>
        <taxon>Dreissenoidea</taxon>
        <taxon>Dreissenidae</taxon>
        <taxon>Dreissena</taxon>
    </lineage>
</organism>
<dbReference type="Pfam" id="PF06119">
    <property type="entry name" value="NIDO"/>
    <property type="match status" value="1"/>
</dbReference>
<sequence>MNGFISLDFQPLYNEYGGENTSEWKATVQNHRVIAPLWTNIDSSNISDGGLWIHSFTNKQQNKTDDIAKIQDLIRTYTNQTEFKVSVALVATWKHVTVHSPYEPGYELVKHQVPVNYSKIKCLSKAPVNY</sequence>
<dbReference type="InterPro" id="IPR003886">
    <property type="entry name" value="NIDO_dom"/>
</dbReference>
<reference evidence="2" key="1">
    <citation type="journal article" date="2019" name="bioRxiv">
        <title>The Genome of the Zebra Mussel, Dreissena polymorpha: A Resource for Invasive Species Research.</title>
        <authorList>
            <person name="McCartney M.A."/>
            <person name="Auch B."/>
            <person name="Kono T."/>
            <person name="Mallez S."/>
            <person name="Zhang Y."/>
            <person name="Obille A."/>
            <person name="Becker A."/>
            <person name="Abrahante J.E."/>
            <person name="Garbe J."/>
            <person name="Badalamenti J.P."/>
            <person name="Herman A."/>
            <person name="Mangelson H."/>
            <person name="Liachko I."/>
            <person name="Sullivan S."/>
            <person name="Sone E.D."/>
            <person name="Koren S."/>
            <person name="Silverstein K.A.T."/>
            <person name="Beckman K.B."/>
            <person name="Gohl D.M."/>
        </authorList>
    </citation>
    <scope>NUCLEOTIDE SEQUENCE</scope>
    <source>
        <strain evidence="2">Duluth1</strain>
        <tissue evidence="2">Whole animal</tissue>
    </source>
</reference>
<evidence type="ECO:0000313" key="3">
    <source>
        <dbReference type="Proteomes" id="UP000828390"/>
    </source>
</evidence>
<evidence type="ECO:0000313" key="2">
    <source>
        <dbReference type="EMBL" id="KAH3724503.1"/>
    </source>
</evidence>
<feature type="domain" description="NIDO" evidence="1">
    <location>
        <begin position="2"/>
        <end position="100"/>
    </location>
</feature>
<protein>
    <recommendedName>
        <fullName evidence="1">NIDO domain-containing protein</fullName>
    </recommendedName>
</protein>
<dbReference type="Proteomes" id="UP000828390">
    <property type="component" value="Unassembled WGS sequence"/>
</dbReference>
<comment type="caution">
    <text evidence="2">The sequence shown here is derived from an EMBL/GenBank/DDBJ whole genome shotgun (WGS) entry which is preliminary data.</text>
</comment>
<dbReference type="GO" id="GO:0007160">
    <property type="term" value="P:cell-matrix adhesion"/>
    <property type="evidence" value="ECO:0007669"/>
    <property type="project" value="InterPro"/>
</dbReference>
<keyword evidence="3" id="KW-1185">Reference proteome</keyword>
<dbReference type="EMBL" id="JAIWYP010000012">
    <property type="protein sequence ID" value="KAH3724503.1"/>
    <property type="molecule type" value="Genomic_DNA"/>
</dbReference>
<dbReference type="AlphaFoldDB" id="A0A9D4CFW4"/>
<gene>
    <name evidence="2" type="ORF">DPMN_050322</name>
</gene>
<name>A0A9D4CFW4_DREPO</name>
<reference evidence="2" key="2">
    <citation type="submission" date="2020-11" db="EMBL/GenBank/DDBJ databases">
        <authorList>
            <person name="McCartney M.A."/>
            <person name="Auch B."/>
            <person name="Kono T."/>
            <person name="Mallez S."/>
            <person name="Becker A."/>
            <person name="Gohl D.M."/>
            <person name="Silverstein K.A.T."/>
            <person name="Koren S."/>
            <person name="Bechman K.B."/>
            <person name="Herman A."/>
            <person name="Abrahante J.E."/>
            <person name="Garbe J."/>
        </authorList>
    </citation>
    <scope>NUCLEOTIDE SEQUENCE</scope>
    <source>
        <strain evidence="2">Duluth1</strain>
        <tissue evidence="2">Whole animal</tissue>
    </source>
</reference>
<accession>A0A9D4CFW4</accession>
<evidence type="ECO:0000259" key="1">
    <source>
        <dbReference type="Pfam" id="PF06119"/>
    </source>
</evidence>
<proteinExistence type="predicted"/>